<evidence type="ECO:0000256" key="8">
    <source>
        <dbReference type="ARBA" id="ARBA00022741"/>
    </source>
</evidence>
<evidence type="ECO:0000256" key="3">
    <source>
        <dbReference type="ARBA" id="ARBA00012071"/>
    </source>
</evidence>
<dbReference type="HAMAP" id="MF_00409">
    <property type="entry name" value="LpxK"/>
    <property type="match status" value="1"/>
</dbReference>
<accession>A0A1V4T7Q4</accession>
<evidence type="ECO:0000256" key="4">
    <source>
        <dbReference type="ARBA" id="ARBA00016436"/>
    </source>
</evidence>
<dbReference type="UniPathway" id="UPA00359">
    <property type="reaction ID" value="UER00482"/>
</dbReference>
<keyword evidence="6 13" id="KW-0441">Lipid A biosynthesis</keyword>
<dbReference type="EMBL" id="MTSM01000006">
    <property type="protein sequence ID" value="OPX55960.1"/>
    <property type="molecule type" value="Genomic_DNA"/>
</dbReference>
<sequence length="334" mass="36823">MKRLEQAWYNHARWPLLLQPLEQLYLKLSAQDQRKKQAQQWQAPVPVLIVGNITVGGTGKSPLVATLVDYLRSKGWKPGIVSRGYGGKSSEYPLSVTTASDPKIAGDEPVMLAQLGCPVVVDPKRSTAAQSLLAEHDCDLIISDDGLQHLALGRDIELVVIDAARGLGNGHCLPVGPLREPKSRLQQVDYIFANGAEHTSQLEGQTLHPMQLKPTQWRQPASQATYPIQPLPFNESVQALAGIGNPERFFNTLRQLGLTVTGRPYPDHYQFQAQDLVSTEPLLMTAKDAVKCQAWLGAQHWVLDVRAHIATEILEQIHLDLLAAQARKQTSQGL</sequence>
<keyword evidence="8 13" id="KW-0547">Nucleotide-binding</keyword>
<comment type="caution">
    <text evidence="14">The sequence shown here is derived from an EMBL/GenBank/DDBJ whole genome shotgun (WGS) entry which is preliminary data.</text>
</comment>
<evidence type="ECO:0000256" key="2">
    <source>
        <dbReference type="ARBA" id="ARBA00004870"/>
    </source>
</evidence>
<evidence type="ECO:0000313" key="15">
    <source>
        <dbReference type="Proteomes" id="UP000191418"/>
    </source>
</evidence>
<evidence type="ECO:0000256" key="12">
    <source>
        <dbReference type="ARBA" id="ARBA00029757"/>
    </source>
</evidence>
<dbReference type="GO" id="GO:0009245">
    <property type="term" value="P:lipid A biosynthetic process"/>
    <property type="evidence" value="ECO:0007669"/>
    <property type="project" value="UniProtKB-UniRule"/>
</dbReference>
<evidence type="ECO:0000256" key="5">
    <source>
        <dbReference type="ARBA" id="ARBA00022516"/>
    </source>
</evidence>
<protein>
    <recommendedName>
        <fullName evidence="4 13">Tetraacyldisaccharide 4'-kinase</fullName>
        <ecNumber evidence="3 13">2.7.1.130</ecNumber>
    </recommendedName>
    <alternativeName>
        <fullName evidence="12 13">Lipid A 4'-kinase</fullName>
    </alternativeName>
</protein>
<organism evidence="14 15">
    <name type="scientific">Oceanospirillum multiglobuliferum</name>
    <dbReference type="NCBI Taxonomy" id="64969"/>
    <lineage>
        <taxon>Bacteria</taxon>
        <taxon>Pseudomonadati</taxon>
        <taxon>Pseudomonadota</taxon>
        <taxon>Gammaproteobacteria</taxon>
        <taxon>Oceanospirillales</taxon>
        <taxon>Oceanospirillaceae</taxon>
        <taxon>Oceanospirillum</taxon>
    </lineage>
</organism>
<proteinExistence type="inferred from homology"/>
<comment type="similarity">
    <text evidence="13">Belongs to the LpxK family.</text>
</comment>
<dbReference type="GO" id="GO:0009244">
    <property type="term" value="P:lipopolysaccharide core region biosynthetic process"/>
    <property type="evidence" value="ECO:0007669"/>
    <property type="project" value="TreeGrafter"/>
</dbReference>
<evidence type="ECO:0000313" key="14">
    <source>
        <dbReference type="EMBL" id="OPX55960.1"/>
    </source>
</evidence>
<comment type="caution">
    <text evidence="13">Lacks conserved residue(s) required for the propagation of feature annotation.</text>
</comment>
<name>A0A1V4T7Q4_9GAMM</name>
<dbReference type="NCBIfam" id="TIGR00682">
    <property type="entry name" value="lpxK"/>
    <property type="match status" value="1"/>
</dbReference>
<evidence type="ECO:0000256" key="1">
    <source>
        <dbReference type="ARBA" id="ARBA00002274"/>
    </source>
</evidence>
<gene>
    <name evidence="13" type="primary">lpxK</name>
    <name evidence="14" type="ORF">BTE48_06625</name>
</gene>
<evidence type="ECO:0000256" key="7">
    <source>
        <dbReference type="ARBA" id="ARBA00022679"/>
    </source>
</evidence>
<evidence type="ECO:0000256" key="6">
    <source>
        <dbReference type="ARBA" id="ARBA00022556"/>
    </source>
</evidence>
<keyword evidence="5 13" id="KW-0444">Lipid biosynthesis</keyword>
<evidence type="ECO:0000256" key="9">
    <source>
        <dbReference type="ARBA" id="ARBA00022777"/>
    </source>
</evidence>
<comment type="function">
    <text evidence="1 13">Transfers the gamma-phosphate of ATP to the 4'-position of a tetraacyldisaccharide 1-phosphate intermediate (termed DS-1-P) to form tetraacyldisaccharide 1,4'-bis-phosphate (lipid IVA).</text>
</comment>
<dbReference type="PANTHER" id="PTHR42724">
    <property type="entry name" value="TETRAACYLDISACCHARIDE 4'-KINASE"/>
    <property type="match status" value="1"/>
</dbReference>
<evidence type="ECO:0000256" key="10">
    <source>
        <dbReference type="ARBA" id="ARBA00022840"/>
    </source>
</evidence>
<dbReference type="STRING" id="64969.SAMN02745127_01036"/>
<dbReference type="Proteomes" id="UP000191418">
    <property type="component" value="Unassembled WGS sequence"/>
</dbReference>
<reference evidence="14 15" key="1">
    <citation type="submission" date="2017-01" db="EMBL/GenBank/DDBJ databases">
        <title>Genome Sequencing of a Marine Spirillum, Oceanospirillum multiglobuliferum ATCC 33336, from Japan.</title>
        <authorList>
            <person name="Carney J.G."/>
            <person name="Trachtenberg A.M."/>
            <person name="Rheaume B.A."/>
            <person name="Linnane J.D."/>
            <person name="Pitts N.L."/>
            <person name="Mykles D.L."/>
            <person name="Maclea K.S."/>
        </authorList>
    </citation>
    <scope>NUCLEOTIDE SEQUENCE [LARGE SCALE GENOMIC DNA]</scope>
    <source>
        <strain evidence="14 15">ATCC 33336</strain>
    </source>
</reference>
<keyword evidence="9 13" id="KW-0418">Kinase</keyword>
<keyword evidence="10 13" id="KW-0067">ATP-binding</keyword>
<dbReference type="InterPro" id="IPR027417">
    <property type="entry name" value="P-loop_NTPase"/>
</dbReference>
<dbReference type="PANTHER" id="PTHR42724:SF1">
    <property type="entry name" value="TETRAACYLDISACCHARIDE 4'-KINASE, MITOCHONDRIAL-RELATED"/>
    <property type="match status" value="1"/>
</dbReference>
<dbReference type="AlphaFoldDB" id="A0A1V4T7Q4"/>
<keyword evidence="7 13" id="KW-0808">Transferase</keyword>
<dbReference type="SUPFAM" id="SSF52540">
    <property type="entry name" value="P-loop containing nucleoside triphosphate hydrolases"/>
    <property type="match status" value="1"/>
</dbReference>
<comment type="catalytic activity">
    <reaction evidence="13">
        <text>a lipid A disaccharide + ATP = a lipid IVA + ADP + H(+)</text>
        <dbReference type="Rhea" id="RHEA:67840"/>
        <dbReference type="ChEBI" id="CHEBI:15378"/>
        <dbReference type="ChEBI" id="CHEBI:30616"/>
        <dbReference type="ChEBI" id="CHEBI:176343"/>
        <dbReference type="ChEBI" id="CHEBI:176425"/>
        <dbReference type="ChEBI" id="CHEBI:456216"/>
        <dbReference type="EC" id="2.7.1.130"/>
    </reaction>
</comment>
<dbReference type="Pfam" id="PF02606">
    <property type="entry name" value="LpxK"/>
    <property type="match status" value="1"/>
</dbReference>
<evidence type="ECO:0000256" key="11">
    <source>
        <dbReference type="ARBA" id="ARBA00023098"/>
    </source>
</evidence>
<keyword evidence="15" id="KW-1185">Reference proteome</keyword>
<dbReference type="GO" id="GO:0009029">
    <property type="term" value="F:lipid-A 4'-kinase activity"/>
    <property type="evidence" value="ECO:0007669"/>
    <property type="project" value="UniProtKB-UniRule"/>
</dbReference>
<dbReference type="GO" id="GO:0005886">
    <property type="term" value="C:plasma membrane"/>
    <property type="evidence" value="ECO:0007669"/>
    <property type="project" value="TreeGrafter"/>
</dbReference>
<dbReference type="OrthoDB" id="9766423at2"/>
<dbReference type="EC" id="2.7.1.130" evidence="3 13"/>
<keyword evidence="11 13" id="KW-0443">Lipid metabolism</keyword>
<dbReference type="GO" id="GO:0005524">
    <property type="term" value="F:ATP binding"/>
    <property type="evidence" value="ECO:0007669"/>
    <property type="project" value="UniProtKB-UniRule"/>
</dbReference>
<comment type="pathway">
    <text evidence="2 13">Glycolipid biosynthesis; lipid IV(A) biosynthesis; lipid IV(A) from (3R)-3-hydroxytetradecanoyl-[acyl-carrier-protein] and UDP-N-acetyl-alpha-D-glucosamine: step 6/6.</text>
</comment>
<evidence type="ECO:0000256" key="13">
    <source>
        <dbReference type="HAMAP-Rule" id="MF_00409"/>
    </source>
</evidence>
<dbReference type="InterPro" id="IPR003758">
    <property type="entry name" value="LpxK"/>
</dbReference>